<dbReference type="InterPro" id="IPR026019">
    <property type="entry name" value="Ribul_P_3_epim"/>
</dbReference>
<name>A0A8J2W0Z5_9BACL</name>
<evidence type="ECO:0000256" key="2">
    <source>
        <dbReference type="ARBA" id="ARBA00001936"/>
    </source>
</evidence>
<feature type="binding site" evidence="10 13">
    <location>
        <position position="32"/>
    </location>
    <ligand>
        <name>a divalent metal cation</name>
        <dbReference type="ChEBI" id="CHEBI:60240"/>
    </ligand>
</feature>
<keyword evidence="10 11" id="KW-0119">Carbohydrate metabolism</keyword>
<dbReference type="InterPro" id="IPR000056">
    <property type="entry name" value="Ribul_P_3_epim-like"/>
</dbReference>
<dbReference type="Proteomes" id="UP000628775">
    <property type="component" value="Unassembled WGS sequence"/>
</dbReference>
<keyword evidence="9 10" id="KW-0413">Isomerase</keyword>
<keyword evidence="13" id="KW-0862">Zinc</keyword>
<comment type="cofactor">
    <cofactor evidence="10 13">
        <name>a divalent metal cation</name>
        <dbReference type="ChEBI" id="CHEBI:60240"/>
    </cofactor>
    <text evidence="10 13">Binds 1 divalent metal cation per subunit.</text>
</comment>
<evidence type="ECO:0000256" key="13">
    <source>
        <dbReference type="PIRSR" id="PIRSR001461-2"/>
    </source>
</evidence>
<dbReference type="InterPro" id="IPR013785">
    <property type="entry name" value="Aldolase_TIM"/>
</dbReference>
<feature type="active site" description="Proton donor" evidence="10 12">
    <location>
        <position position="174"/>
    </location>
</feature>
<dbReference type="GO" id="GO:0006098">
    <property type="term" value="P:pentose-phosphate shunt"/>
    <property type="evidence" value="ECO:0007669"/>
    <property type="project" value="UniProtKB-UniRule"/>
</dbReference>
<gene>
    <name evidence="10 15" type="primary">rpe</name>
    <name evidence="15" type="ORF">GCM10011391_20720</name>
</gene>
<protein>
    <recommendedName>
        <fullName evidence="7 10">Ribulose-phosphate 3-epimerase</fullName>
        <ecNumber evidence="7 10">5.1.3.1</ecNumber>
    </recommendedName>
</protein>
<evidence type="ECO:0000256" key="6">
    <source>
        <dbReference type="ARBA" id="ARBA00009541"/>
    </source>
</evidence>
<dbReference type="GO" id="GO:0004750">
    <property type="term" value="F:D-ribulose-phosphate 3-epimerase activity"/>
    <property type="evidence" value="ECO:0007669"/>
    <property type="project" value="UniProtKB-UniRule"/>
</dbReference>
<feature type="binding site" evidence="10 14">
    <location>
        <begin position="196"/>
        <end position="197"/>
    </location>
    <ligand>
        <name>substrate</name>
    </ligand>
</feature>
<evidence type="ECO:0000256" key="12">
    <source>
        <dbReference type="PIRSR" id="PIRSR001461-1"/>
    </source>
</evidence>
<evidence type="ECO:0000256" key="5">
    <source>
        <dbReference type="ARBA" id="ARBA00001954"/>
    </source>
</evidence>
<dbReference type="GO" id="GO:0046872">
    <property type="term" value="F:metal ion binding"/>
    <property type="evidence" value="ECO:0007669"/>
    <property type="project" value="UniProtKB-UniRule"/>
</dbReference>
<dbReference type="GO" id="GO:0005737">
    <property type="term" value="C:cytoplasm"/>
    <property type="evidence" value="ECO:0007669"/>
    <property type="project" value="UniProtKB-ARBA"/>
</dbReference>
<reference evidence="15" key="2">
    <citation type="submission" date="2020-09" db="EMBL/GenBank/DDBJ databases">
        <authorList>
            <person name="Sun Q."/>
            <person name="Zhou Y."/>
        </authorList>
    </citation>
    <scope>NUCLEOTIDE SEQUENCE</scope>
    <source>
        <strain evidence="15">CGMCC 1.15371</strain>
    </source>
</reference>
<keyword evidence="8 10" id="KW-0479">Metal-binding</keyword>
<dbReference type="InterPro" id="IPR011060">
    <property type="entry name" value="RibuloseP-bd_barrel"/>
</dbReference>
<evidence type="ECO:0000256" key="7">
    <source>
        <dbReference type="ARBA" id="ARBA00013188"/>
    </source>
</evidence>
<feature type="binding site" evidence="10">
    <location>
        <begin position="174"/>
        <end position="176"/>
    </location>
    <ligand>
        <name>substrate</name>
    </ligand>
</feature>
<reference evidence="15" key="1">
    <citation type="journal article" date="2014" name="Int. J. Syst. Evol. Microbiol.">
        <title>Complete genome sequence of Corynebacterium casei LMG S-19264T (=DSM 44701T), isolated from a smear-ripened cheese.</title>
        <authorList>
            <consortium name="US DOE Joint Genome Institute (JGI-PGF)"/>
            <person name="Walter F."/>
            <person name="Albersmeier A."/>
            <person name="Kalinowski J."/>
            <person name="Ruckert C."/>
        </authorList>
    </citation>
    <scope>NUCLEOTIDE SEQUENCE</scope>
    <source>
        <strain evidence="15">CGMCC 1.15371</strain>
    </source>
</reference>
<evidence type="ECO:0000256" key="3">
    <source>
        <dbReference type="ARBA" id="ARBA00001941"/>
    </source>
</evidence>
<keyword evidence="13" id="KW-0170">Cobalt</keyword>
<feature type="active site" description="Proton acceptor" evidence="10 12">
    <location>
        <position position="34"/>
    </location>
</feature>
<keyword evidence="13" id="KW-0464">Manganese</keyword>
<evidence type="ECO:0000313" key="16">
    <source>
        <dbReference type="Proteomes" id="UP000628775"/>
    </source>
</evidence>
<proteinExistence type="inferred from homology"/>
<dbReference type="NCBIfam" id="TIGR01163">
    <property type="entry name" value="rpe"/>
    <property type="match status" value="1"/>
</dbReference>
<dbReference type="FunFam" id="3.20.20.70:FF:000004">
    <property type="entry name" value="Ribulose-phosphate 3-epimerase"/>
    <property type="match status" value="1"/>
</dbReference>
<feature type="binding site" evidence="10 14">
    <location>
        <position position="65"/>
    </location>
    <ligand>
        <name>substrate</name>
    </ligand>
</feature>
<dbReference type="Gene3D" id="3.20.20.70">
    <property type="entry name" value="Aldolase class I"/>
    <property type="match status" value="1"/>
</dbReference>
<feature type="binding site" evidence="10 14">
    <location>
        <position position="7"/>
    </location>
    <ligand>
        <name>substrate</name>
    </ligand>
</feature>
<comment type="cofactor">
    <cofactor evidence="5">
        <name>Fe(2+)</name>
        <dbReference type="ChEBI" id="CHEBI:29033"/>
    </cofactor>
</comment>
<feature type="binding site" evidence="14">
    <location>
        <position position="176"/>
    </location>
    <ligand>
        <name>substrate</name>
    </ligand>
</feature>
<sequence length="215" mass="23273">MVRIAPSLLAADFLNLASEVDSVEKAGADILHIDVMDGLFVPNIAMGSNVVSALREHTSSELDVHLMIENPERYVADFCKAGADMLSVHVEATTHLHRTIQLIKSHQVKAGVVLNPATPASMLNYVIDDVDFVLVMTVNPGFGGQSFILKMLDKIKAVRRLIEASGREIDIEVDGGINAKTLPLCREAGATLFVAGSAIFNEQDRELAINRLKGI</sequence>
<dbReference type="RefSeq" id="WP_188693186.1">
    <property type="nucleotide sequence ID" value="NZ_BMIR01000008.1"/>
</dbReference>
<organism evidence="15 16">
    <name type="scientific">Pullulanibacillus camelliae</name>
    <dbReference type="NCBI Taxonomy" id="1707096"/>
    <lineage>
        <taxon>Bacteria</taxon>
        <taxon>Bacillati</taxon>
        <taxon>Bacillota</taxon>
        <taxon>Bacilli</taxon>
        <taxon>Bacillales</taxon>
        <taxon>Sporolactobacillaceae</taxon>
        <taxon>Pullulanibacillus</taxon>
    </lineage>
</organism>
<evidence type="ECO:0000256" key="8">
    <source>
        <dbReference type="ARBA" id="ARBA00022723"/>
    </source>
</evidence>
<dbReference type="SUPFAM" id="SSF51366">
    <property type="entry name" value="Ribulose-phoshate binding barrel"/>
    <property type="match status" value="1"/>
</dbReference>
<comment type="cofactor">
    <cofactor evidence="2">
        <name>Mn(2+)</name>
        <dbReference type="ChEBI" id="CHEBI:29035"/>
    </cofactor>
</comment>
<dbReference type="PROSITE" id="PS01085">
    <property type="entry name" value="RIBUL_P_3_EPIMER_1"/>
    <property type="match status" value="1"/>
</dbReference>
<evidence type="ECO:0000256" key="4">
    <source>
        <dbReference type="ARBA" id="ARBA00001947"/>
    </source>
</evidence>
<comment type="function">
    <text evidence="10">Catalyzes the reversible epimerization of D-ribulose 5-phosphate to D-xylulose 5-phosphate.</text>
</comment>
<dbReference type="EC" id="5.1.3.1" evidence="7 10"/>
<comment type="pathway">
    <text evidence="10">Carbohydrate degradation.</text>
</comment>
<keyword evidence="16" id="KW-1185">Reference proteome</keyword>
<dbReference type="HAMAP" id="MF_02227">
    <property type="entry name" value="RPE"/>
    <property type="match status" value="1"/>
</dbReference>
<feature type="binding site" evidence="10 13">
    <location>
        <position position="34"/>
    </location>
    <ligand>
        <name>a divalent metal cation</name>
        <dbReference type="ChEBI" id="CHEBI:60240"/>
    </ligand>
</feature>
<comment type="similarity">
    <text evidence="6 10 11">Belongs to the ribulose-phosphate 3-epimerase family.</text>
</comment>
<comment type="cofactor">
    <cofactor evidence="4">
        <name>Zn(2+)</name>
        <dbReference type="ChEBI" id="CHEBI:29105"/>
    </cofactor>
</comment>
<evidence type="ECO:0000256" key="9">
    <source>
        <dbReference type="ARBA" id="ARBA00023235"/>
    </source>
</evidence>
<comment type="caution">
    <text evidence="15">The sequence shown here is derived from an EMBL/GenBank/DDBJ whole genome shotgun (WGS) entry which is preliminary data.</text>
</comment>
<dbReference type="PANTHER" id="PTHR11749">
    <property type="entry name" value="RIBULOSE-5-PHOSPHATE-3-EPIMERASE"/>
    <property type="match status" value="1"/>
</dbReference>
<accession>A0A8J2W0Z5</accession>
<evidence type="ECO:0000256" key="11">
    <source>
        <dbReference type="PIRNR" id="PIRNR001461"/>
    </source>
</evidence>
<dbReference type="PROSITE" id="PS01086">
    <property type="entry name" value="RIBUL_P_3_EPIMER_2"/>
    <property type="match status" value="1"/>
</dbReference>
<dbReference type="EMBL" id="BMIR01000008">
    <property type="protein sequence ID" value="GGE41823.1"/>
    <property type="molecule type" value="Genomic_DNA"/>
</dbReference>
<dbReference type="AlphaFoldDB" id="A0A8J2W0Z5"/>
<dbReference type="CDD" id="cd00429">
    <property type="entry name" value="RPE"/>
    <property type="match status" value="1"/>
</dbReference>
<comment type="cofactor">
    <cofactor evidence="3">
        <name>Co(2+)</name>
        <dbReference type="ChEBI" id="CHEBI:48828"/>
    </cofactor>
</comment>
<feature type="binding site" evidence="10 13">
    <location>
        <position position="174"/>
    </location>
    <ligand>
        <name>a divalent metal cation</name>
        <dbReference type="ChEBI" id="CHEBI:60240"/>
    </ligand>
</feature>
<comment type="catalytic activity">
    <reaction evidence="1 10 11">
        <text>D-ribulose 5-phosphate = D-xylulose 5-phosphate</text>
        <dbReference type="Rhea" id="RHEA:13677"/>
        <dbReference type="ChEBI" id="CHEBI:57737"/>
        <dbReference type="ChEBI" id="CHEBI:58121"/>
        <dbReference type="EC" id="5.1.3.1"/>
    </reaction>
</comment>
<feature type="binding site" evidence="10 14">
    <location>
        <begin position="141"/>
        <end position="144"/>
    </location>
    <ligand>
        <name>substrate</name>
    </ligand>
</feature>
<evidence type="ECO:0000256" key="10">
    <source>
        <dbReference type="HAMAP-Rule" id="MF_02227"/>
    </source>
</evidence>
<evidence type="ECO:0000256" key="1">
    <source>
        <dbReference type="ARBA" id="ARBA00001782"/>
    </source>
</evidence>
<feature type="binding site" evidence="10 13">
    <location>
        <position position="65"/>
    </location>
    <ligand>
        <name>a divalent metal cation</name>
        <dbReference type="ChEBI" id="CHEBI:60240"/>
    </ligand>
</feature>
<dbReference type="PIRSF" id="PIRSF001461">
    <property type="entry name" value="RPE"/>
    <property type="match status" value="1"/>
</dbReference>
<dbReference type="Pfam" id="PF00834">
    <property type="entry name" value="Ribul_P_3_epim"/>
    <property type="match status" value="1"/>
</dbReference>
<dbReference type="GO" id="GO:0019323">
    <property type="term" value="P:pentose catabolic process"/>
    <property type="evidence" value="ECO:0007669"/>
    <property type="project" value="UniProtKB-UniRule"/>
</dbReference>
<dbReference type="NCBIfam" id="NF004076">
    <property type="entry name" value="PRK05581.1-4"/>
    <property type="match status" value="1"/>
</dbReference>
<evidence type="ECO:0000256" key="14">
    <source>
        <dbReference type="PIRSR" id="PIRSR001461-3"/>
    </source>
</evidence>
<evidence type="ECO:0000313" key="15">
    <source>
        <dbReference type="EMBL" id="GGE41823.1"/>
    </source>
</evidence>